<dbReference type="EMBL" id="JABBWK010000107">
    <property type="protein sequence ID" value="KAG1893156.1"/>
    <property type="molecule type" value="Genomic_DNA"/>
</dbReference>
<feature type="region of interest" description="Disordered" evidence="1">
    <location>
        <begin position="1"/>
        <end position="100"/>
    </location>
</feature>
<dbReference type="GeneID" id="64662659"/>
<name>A0AAD4HEF5_9AGAM</name>
<feature type="compositionally biased region" description="Acidic residues" evidence="1">
    <location>
        <begin position="90"/>
        <end position="100"/>
    </location>
</feature>
<evidence type="ECO:0000256" key="1">
    <source>
        <dbReference type="SAM" id="MobiDB-lite"/>
    </source>
</evidence>
<evidence type="ECO:0000313" key="3">
    <source>
        <dbReference type="Proteomes" id="UP001195769"/>
    </source>
</evidence>
<organism evidence="2 3">
    <name type="scientific">Suillus fuscotomentosus</name>
    <dbReference type="NCBI Taxonomy" id="1912939"/>
    <lineage>
        <taxon>Eukaryota</taxon>
        <taxon>Fungi</taxon>
        <taxon>Dikarya</taxon>
        <taxon>Basidiomycota</taxon>
        <taxon>Agaricomycotina</taxon>
        <taxon>Agaricomycetes</taxon>
        <taxon>Agaricomycetidae</taxon>
        <taxon>Boletales</taxon>
        <taxon>Suillineae</taxon>
        <taxon>Suillaceae</taxon>
        <taxon>Suillus</taxon>
    </lineage>
</organism>
<feature type="compositionally biased region" description="Basic and acidic residues" evidence="1">
    <location>
        <begin position="12"/>
        <end position="29"/>
    </location>
</feature>
<accession>A0AAD4HEF5</accession>
<comment type="caution">
    <text evidence="2">The sequence shown here is derived from an EMBL/GenBank/DDBJ whole genome shotgun (WGS) entry which is preliminary data.</text>
</comment>
<dbReference type="RefSeq" id="XP_041218732.1">
    <property type="nucleotide sequence ID" value="XM_041368361.1"/>
</dbReference>
<protein>
    <submittedName>
        <fullName evidence="2">Uncharacterized protein</fullName>
    </submittedName>
</protein>
<sequence>MTDQCAVGADGNLKDASEIVWHNDPDDKCPLPAPGRTTEKSTAPVHHFFTGAQSWSKRKAVDSGPGTSRRVARKVIPASSASSDDAGNLDGEDDAECTEDGAAEDGAEALYAQTKAMGDADREAGKTRLKSERTADVRTIFVKKDDGSESGHVCTIYEKNGVPAHHCFFKGGMSTLRTHIAKRVPHPNHFAVYQACCKNLQIPMHARACPKPDGTLQSQGSLDGIVVHQPRAPVFTTSGLLDYIVELVVCEDKAFQLDIPHRKALCEEIIKKAKATEVRVKEILKDIPGKVSFTFDAWTSDPGDPFLSVTGHYIHAPPERPNAWKL</sequence>
<gene>
    <name evidence="2" type="ORF">F5891DRAFT_1196785</name>
</gene>
<evidence type="ECO:0000313" key="2">
    <source>
        <dbReference type="EMBL" id="KAG1893156.1"/>
    </source>
</evidence>
<proteinExistence type="predicted"/>
<dbReference type="Proteomes" id="UP001195769">
    <property type="component" value="Unassembled WGS sequence"/>
</dbReference>
<reference evidence="2" key="1">
    <citation type="journal article" date="2020" name="New Phytol.">
        <title>Comparative genomics reveals dynamic genome evolution in host specialist ectomycorrhizal fungi.</title>
        <authorList>
            <person name="Lofgren L.A."/>
            <person name="Nguyen N.H."/>
            <person name="Vilgalys R."/>
            <person name="Ruytinx J."/>
            <person name="Liao H.L."/>
            <person name="Branco S."/>
            <person name="Kuo A."/>
            <person name="LaButti K."/>
            <person name="Lipzen A."/>
            <person name="Andreopoulos W."/>
            <person name="Pangilinan J."/>
            <person name="Riley R."/>
            <person name="Hundley H."/>
            <person name="Na H."/>
            <person name="Barry K."/>
            <person name="Grigoriev I.V."/>
            <person name="Stajich J.E."/>
            <person name="Kennedy P.G."/>
        </authorList>
    </citation>
    <scope>NUCLEOTIDE SEQUENCE</scope>
    <source>
        <strain evidence="2">FC203</strain>
    </source>
</reference>
<keyword evidence="3" id="KW-1185">Reference proteome</keyword>
<dbReference type="AlphaFoldDB" id="A0AAD4HEF5"/>